<dbReference type="EMBL" id="JAHXDN010000002">
    <property type="protein sequence ID" value="MBW4707878.1"/>
    <property type="molecule type" value="Genomic_DNA"/>
</dbReference>
<protein>
    <submittedName>
        <fullName evidence="2">FAD-binding oxidoreductase</fullName>
    </submittedName>
</protein>
<dbReference type="RefSeq" id="WP_219502099.1">
    <property type="nucleotide sequence ID" value="NZ_JAHXDN010000002.1"/>
</dbReference>
<evidence type="ECO:0000313" key="3">
    <source>
        <dbReference type="Proteomes" id="UP001138661"/>
    </source>
</evidence>
<organism evidence="2 3">
    <name type="scientific">Roseobacter insulae</name>
    <dbReference type="NCBI Taxonomy" id="2859783"/>
    <lineage>
        <taxon>Bacteria</taxon>
        <taxon>Pseudomonadati</taxon>
        <taxon>Pseudomonadota</taxon>
        <taxon>Alphaproteobacteria</taxon>
        <taxon>Rhodobacterales</taxon>
        <taxon>Roseobacteraceae</taxon>
        <taxon>Roseobacter</taxon>
    </lineage>
</organism>
<accession>A0A9X1K1U4</accession>
<dbReference type="GO" id="GO:0008718">
    <property type="term" value="F:D-amino-acid dehydrogenase activity"/>
    <property type="evidence" value="ECO:0007669"/>
    <property type="project" value="TreeGrafter"/>
</dbReference>
<evidence type="ECO:0000313" key="2">
    <source>
        <dbReference type="EMBL" id="MBW4707878.1"/>
    </source>
</evidence>
<gene>
    <name evidence="2" type="ORF">KX928_08780</name>
</gene>
<dbReference type="Pfam" id="PF01266">
    <property type="entry name" value="DAO"/>
    <property type="match status" value="1"/>
</dbReference>
<name>A0A9X1K1U4_9RHOB</name>
<proteinExistence type="predicted"/>
<sequence length="448" mass="48051">MHAFPISLSTPVRFSGPVPAKADVVVIGGGVIGVSTALFLARAGRRTVLLEKGRIAAEQSGRNWGWIRQQGRDPDELPIMVEANRLWRGLSAETHQDIGLRQAGVTYLAASGAQMARYAAWAPIAREQGVDTRLMSAAETAALLPGAARRYTGALHTASDMKAEPWQAVPALAEIAAREGATLVENCAVRSLDVAAGRVAGVVTEQGRISAPEVVLAGGAWSTLLLRHHGIDLPQLSVRATVAATTPLPAVADGGVADETLAFRHRADGGYTLAPGGFHELFVGWDAVRALPKFLTQLRAHPFGTRFYPAAPRGYPDAWTTPRRWSPDAQSPFERMRILDPRPNKRRASRLKRQFAGRFPELPSFELSQVWAGMIDTMPDLVPVVDRVAALPGLTLGTGMSGHGFGIGPAIGRILADLAQHNDPGHDLLRFRLSRFTDGSAMRLGPAL</sequence>
<dbReference type="PANTHER" id="PTHR13847:SF280">
    <property type="entry name" value="D-AMINO ACID DEHYDROGENASE"/>
    <property type="match status" value="1"/>
</dbReference>
<dbReference type="GO" id="GO:0005886">
    <property type="term" value="C:plasma membrane"/>
    <property type="evidence" value="ECO:0007669"/>
    <property type="project" value="TreeGrafter"/>
</dbReference>
<reference evidence="2" key="1">
    <citation type="submission" date="2021-07" db="EMBL/GenBank/DDBJ databases">
        <title>Roseobacter insulae sp. nov., isolated from a tidal flat.</title>
        <authorList>
            <person name="Park S."/>
            <person name="Yoon J.-H."/>
        </authorList>
    </citation>
    <scope>NUCLEOTIDE SEQUENCE</scope>
    <source>
        <strain evidence="2">YSTF-M11</strain>
    </source>
</reference>
<dbReference type="InterPro" id="IPR006076">
    <property type="entry name" value="FAD-dep_OxRdtase"/>
</dbReference>
<comment type="caution">
    <text evidence="2">The sequence shown here is derived from an EMBL/GenBank/DDBJ whole genome shotgun (WGS) entry which is preliminary data.</text>
</comment>
<dbReference type="GO" id="GO:0055130">
    <property type="term" value="P:D-alanine catabolic process"/>
    <property type="evidence" value="ECO:0007669"/>
    <property type="project" value="TreeGrafter"/>
</dbReference>
<feature type="domain" description="FAD dependent oxidoreductase" evidence="1">
    <location>
        <begin position="23"/>
        <end position="418"/>
    </location>
</feature>
<evidence type="ECO:0000259" key="1">
    <source>
        <dbReference type="Pfam" id="PF01266"/>
    </source>
</evidence>
<dbReference type="AlphaFoldDB" id="A0A9X1K1U4"/>
<keyword evidence="3" id="KW-1185">Reference proteome</keyword>
<dbReference type="PANTHER" id="PTHR13847">
    <property type="entry name" value="SARCOSINE DEHYDROGENASE-RELATED"/>
    <property type="match status" value="1"/>
</dbReference>
<dbReference type="Proteomes" id="UP001138661">
    <property type="component" value="Unassembled WGS sequence"/>
</dbReference>
<dbReference type="GO" id="GO:0005737">
    <property type="term" value="C:cytoplasm"/>
    <property type="evidence" value="ECO:0007669"/>
    <property type="project" value="TreeGrafter"/>
</dbReference>